<protein>
    <submittedName>
        <fullName evidence="1">Uncharacterized protein</fullName>
    </submittedName>
</protein>
<evidence type="ECO:0000313" key="1">
    <source>
        <dbReference type="EMBL" id="CAB4122760.1"/>
    </source>
</evidence>
<sequence>MELMTPDTRKTILHQTVTDVAIEGGRALKMDITDVLEVLVASVATLAVNTAKKGLRREAVIAAAELLLAYAHKNHPLVQGSDELVEH</sequence>
<gene>
    <name evidence="1" type="ORF">UFOVP32_64</name>
    <name evidence="2" type="ORF">UFOVP50_12</name>
</gene>
<reference evidence="1" key="1">
    <citation type="submission" date="2020-04" db="EMBL/GenBank/DDBJ databases">
        <authorList>
            <person name="Chiriac C."/>
            <person name="Salcher M."/>
            <person name="Ghai R."/>
            <person name="Kavagutti S V."/>
        </authorList>
    </citation>
    <scope>NUCLEOTIDE SEQUENCE</scope>
</reference>
<accession>A0A6J5KRR4</accession>
<dbReference type="EMBL" id="LR796173">
    <property type="protein sequence ID" value="CAB4123559.1"/>
    <property type="molecule type" value="Genomic_DNA"/>
</dbReference>
<evidence type="ECO:0000313" key="2">
    <source>
        <dbReference type="EMBL" id="CAB4123559.1"/>
    </source>
</evidence>
<dbReference type="EMBL" id="LR796160">
    <property type="protein sequence ID" value="CAB4122760.1"/>
    <property type="molecule type" value="Genomic_DNA"/>
</dbReference>
<name>A0A6J5KRR4_9CAUD</name>
<proteinExistence type="predicted"/>
<organism evidence="1">
    <name type="scientific">uncultured Caudovirales phage</name>
    <dbReference type="NCBI Taxonomy" id="2100421"/>
    <lineage>
        <taxon>Viruses</taxon>
        <taxon>Duplodnaviria</taxon>
        <taxon>Heunggongvirae</taxon>
        <taxon>Uroviricota</taxon>
        <taxon>Caudoviricetes</taxon>
        <taxon>Peduoviridae</taxon>
        <taxon>Maltschvirus</taxon>
        <taxon>Maltschvirus maltsch</taxon>
    </lineage>
</organism>